<evidence type="ECO:0000256" key="1">
    <source>
        <dbReference type="ARBA" id="ARBA00004141"/>
    </source>
</evidence>
<dbReference type="AlphaFoldDB" id="A0A7R8UVD8"/>
<accession>A0A7R8UVD8</accession>
<dbReference type="InParanoid" id="A0A7R8UVD8"/>
<dbReference type="GO" id="GO:0030322">
    <property type="term" value="P:stabilization of membrane potential"/>
    <property type="evidence" value="ECO:0007669"/>
    <property type="project" value="TreeGrafter"/>
</dbReference>
<evidence type="ECO:0000256" key="5">
    <source>
        <dbReference type="ARBA" id="ARBA00023065"/>
    </source>
</evidence>
<dbReference type="PANTHER" id="PTHR11003">
    <property type="entry name" value="POTASSIUM CHANNEL, SUBFAMILY K"/>
    <property type="match status" value="1"/>
</dbReference>
<keyword evidence="2 8" id="KW-0813">Transport</keyword>
<keyword evidence="3 8" id="KW-0812">Transmembrane</keyword>
<dbReference type="OrthoDB" id="297496at2759"/>
<gene>
    <name evidence="11" type="ORF">HERILL_LOCUS10480</name>
</gene>
<dbReference type="FunCoup" id="A0A7R8UVD8">
    <property type="interactions" value="35"/>
</dbReference>
<feature type="domain" description="Potassium channel" evidence="10">
    <location>
        <begin position="264"/>
        <end position="335"/>
    </location>
</feature>
<evidence type="ECO:0000256" key="3">
    <source>
        <dbReference type="ARBA" id="ARBA00022692"/>
    </source>
</evidence>
<proteinExistence type="inferred from homology"/>
<feature type="transmembrane region" description="Helical" evidence="9">
    <location>
        <begin position="100"/>
        <end position="119"/>
    </location>
</feature>
<feature type="transmembrane region" description="Helical" evidence="9">
    <location>
        <begin position="131"/>
        <end position="153"/>
    </location>
</feature>
<evidence type="ECO:0000313" key="11">
    <source>
        <dbReference type="EMBL" id="CAD7087799.1"/>
    </source>
</evidence>
<feature type="transmembrane region" description="Helical" evidence="9">
    <location>
        <begin position="310"/>
        <end position="332"/>
    </location>
</feature>
<comment type="similarity">
    <text evidence="8">Belongs to the two pore domain potassium channel (TC 1.A.1.8) family.</text>
</comment>
<dbReference type="SUPFAM" id="SSF81324">
    <property type="entry name" value="Voltage-gated potassium channels"/>
    <property type="match status" value="2"/>
</dbReference>
<keyword evidence="6 9" id="KW-0472">Membrane</keyword>
<dbReference type="InterPro" id="IPR013099">
    <property type="entry name" value="K_chnl_dom"/>
</dbReference>
<name>A0A7R8UVD8_HERIL</name>
<feature type="domain" description="Potassium channel" evidence="10">
    <location>
        <begin position="96"/>
        <end position="152"/>
    </location>
</feature>
<dbReference type="EMBL" id="LR899012">
    <property type="protein sequence ID" value="CAD7087799.1"/>
    <property type="molecule type" value="Genomic_DNA"/>
</dbReference>
<feature type="transmembrane region" description="Helical" evidence="9">
    <location>
        <begin position="247"/>
        <end position="270"/>
    </location>
</feature>
<dbReference type="Proteomes" id="UP000594454">
    <property type="component" value="Chromosome 4"/>
</dbReference>
<evidence type="ECO:0000256" key="9">
    <source>
        <dbReference type="SAM" id="Phobius"/>
    </source>
</evidence>
<keyword evidence="4 9" id="KW-1133">Transmembrane helix</keyword>
<keyword evidence="7 8" id="KW-0407">Ion channel</keyword>
<dbReference type="PANTHER" id="PTHR11003:SF257">
    <property type="entry name" value="POTASSIUM CHANNEL DOMAIN-CONTAINING PROTEIN"/>
    <property type="match status" value="1"/>
</dbReference>
<dbReference type="PRINTS" id="PR01333">
    <property type="entry name" value="2POREKCHANEL"/>
</dbReference>
<feature type="transmembrane region" description="Helical" evidence="9">
    <location>
        <begin position="282"/>
        <end position="303"/>
    </location>
</feature>
<keyword evidence="5 8" id="KW-0406">Ion transport</keyword>
<dbReference type="GO" id="GO:0022841">
    <property type="term" value="F:potassium ion leak channel activity"/>
    <property type="evidence" value="ECO:0007669"/>
    <property type="project" value="TreeGrafter"/>
</dbReference>
<dbReference type="Pfam" id="PF07885">
    <property type="entry name" value="Ion_trans_2"/>
    <property type="match status" value="2"/>
</dbReference>
<evidence type="ECO:0000256" key="4">
    <source>
        <dbReference type="ARBA" id="ARBA00022989"/>
    </source>
</evidence>
<evidence type="ECO:0000256" key="8">
    <source>
        <dbReference type="RuleBase" id="RU003857"/>
    </source>
</evidence>
<dbReference type="GO" id="GO:0015271">
    <property type="term" value="F:outward rectifier potassium channel activity"/>
    <property type="evidence" value="ECO:0007669"/>
    <property type="project" value="TreeGrafter"/>
</dbReference>
<dbReference type="GO" id="GO:0005886">
    <property type="term" value="C:plasma membrane"/>
    <property type="evidence" value="ECO:0007669"/>
    <property type="project" value="TreeGrafter"/>
</dbReference>
<evidence type="ECO:0000256" key="2">
    <source>
        <dbReference type="ARBA" id="ARBA00022448"/>
    </source>
</evidence>
<dbReference type="Gene3D" id="1.10.287.70">
    <property type="match status" value="1"/>
</dbReference>
<reference evidence="11 12" key="1">
    <citation type="submission" date="2020-11" db="EMBL/GenBank/DDBJ databases">
        <authorList>
            <person name="Wallbank WR R."/>
            <person name="Pardo Diaz C."/>
            <person name="Kozak K."/>
            <person name="Martin S."/>
            <person name="Jiggins C."/>
            <person name="Moest M."/>
            <person name="Warren A I."/>
            <person name="Generalovic N T."/>
            <person name="Byers J.R.P. K."/>
            <person name="Montejo-Kovacevich G."/>
            <person name="Yen C E."/>
        </authorList>
    </citation>
    <scope>NUCLEOTIDE SEQUENCE [LARGE SCALE GENOMIC DNA]</scope>
</reference>
<keyword evidence="12" id="KW-1185">Reference proteome</keyword>
<evidence type="ECO:0000313" key="12">
    <source>
        <dbReference type="Proteomes" id="UP000594454"/>
    </source>
</evidence>
<protein>
    <recommendedName>
        <fullName evidence="10">Potassium channel domain-containing protein</fullName>
    </recommendedName>
</protein>
<organism evidence="11 12">
    <name type="scientific">Hermetia illucens</name>
    <name type="common">Black soldier fly</name>
    <dbReference type="NCBI Taxonomy" id="343691"/>
    <lineage>
        <taxon>Eukaryota</taxon>
        <taxon>Metazoa</taxon>
        <taxon>Ecdysozoa</taxon>
        <taxon>Arthropoda</taxon>
        <taxon>Hexapoda</taxon>
        <taxon>Insecta</taxon>
        <taxon>Pterygota</taxon>
        <taxon>Neoptera</taxon>
        <taxon>Endopterygota</taxon>
        <taxon>Diptera</taxon>
        <taxon>Brachycera</taxon>
        <taxon>Stratiomyomorpha</taxon>
        <taxon>Stratiomyidae</taxon>
        <taxon>Hermetiinae</taxon>
        <taxon>Hermetia</taxon>
    </lineage>
</organism>
<evidence type="ECO:0000259" key="10">
    <source>
        <dbReference type="Pfam" id="PF07885"/>
    </source>
</evidence>
<comment type="subcellular location">
    <subcellularLocation>
        <location evidence="1">Membrane</location>
        <topology evidence="1">Multi-pass membrane protein</topology>
    </subcellularLocation>
</comment>
<evidence type="ECO:0000256" key="6">
    <source>
        <dbReference type="ARBA" id="ARBA00023136"/>
    </source>
</evidence>
<evidence type="ECO:0000256" key="7">
    <source>
        <dbReference type="ARBA" id="ARBA00023303"/>
    </source>
</evidence>
<dbReference type="InterPro" id="IPR003280">
    <property type="entry name" value="2pore_dom_K_chnl"/>
</dbReference>
<sequence length="479" mass="52914">MSTARCSFDMVIKYNNNAHKCLLHLVYMCASLCVCCQKSSGISKDSRLAALEIVRLQNKLVKRFAEDIASQLGHNGLSAGAVVFNPNQNVAEIQDYEWTFAQAFLYSLTVLTTIGYGNLAPKTALGKVVTLTYAILGIPLTLVYLSSTGGVLARVARGVFSRALCCCLCSNCGYCCYDEKRMAEKERRMKKKRQQEEFRAQHFIFQDPYNAQSGTVHNSLHSSDKQIAAGDADSLSSLDSNVSMHGLSLLAPIILCVSIMGIYISLGAIALYRLEGWCFLDGVYFCFMSLSTIGFGDVVPSLVRKESSTIVWFCSLYIMLGMALTAMCFNVVHQEIVHRIQHYERTANLYQQNPTEDTLIRGTTTSCRGLFPDVNQLHIPRGSVTHNLNYNLTPVASMEPNNSSNPPCIPTVLLPEVLDDVSQMFQLAPVKESQPSNFIIDQKLIQQAIVVQSVLTGVYTLSEEPELEGDNTQLKGDSP</sequence>